<keyword evidence="2" id="KW-1185">Reference proteome</keyword>
<evidence type="ECO:0000313" key="2">
    <source>
        <dbReference type="Proteomes" id="UP000002420"/>
    </source>
</evidence>
<dbReference type="HOGENOM" id="CLU_2616961_0_0_7"/>
<dbReference type="STRING" id="398767.Glov_0726"/>
<reference evidence="1 2" key="1">
    <citation type="submission" date="2008-05" db="EMBL/GenBank/DDBJ databases">
        <title>Complete sequence of chromosome of Geobacter lovleyi SZ.</title>
        <authorList>
            <consortium name="US DOE Joint Genome Institute"/>
            <person name="Lucas S."/>
            <person name="Copeland A."/>
            <person name="Lapidus A."/>
            <person name="Glavina del Rio T."/>
            <person name="Dalin E."/>
            <person name="Tice H."/>
            <person name="Bruce D."/>
            <person name="Goodwin L."/>
            <person name="Pitluck S."/>
            <person name="Chertkov O."/>
            <person name="Meincke L."/>
            <person name="Brettin T."/>
            <person name="Detter J.C."/>
            <person name="Han C."/>
            <person name="Tapia R."/>
            <person name="Kuske C.R."/>
            <person name="Schmutz J."/>
            <person name="Larimer F."/>
            <person name="Land M."/>
            <person name="Hauser L."/>
            <person name="Kyrpides N."/>
            <person name="Mikhailova N."/>
            <person name="Sung Y."/>
            <person name="Fletcher K.E."/>
            <person name="Ritalahti K.M."/>
            <person name="Loeffler F.E."/>
            <person name="Richardson P."/>
        </authorList>
    </citation>
    <scope>NUCLEOTIDE SEQUENCE [LARGE SCALE GENOMIC DNA]</scope>
    <source>
        <strain evidence="2">ATCC BAA-1151 / DSM 17278 / SZ</strain>
    </source>
</reference>
<evidence type="ECO:0008006" key="3">
    <source>
        <dbReference type="Google" id="ProtNLM"/>
    </source>
</evidence>
<proteinExistence type="predicted"/>
<name>B3E4D7_TRIL1</name>
<dbReference type="KEGG" id="glo:Glov_0726"/>
<dbReference type="OrthoDB" id="9793251at2"/>
<dbReference type="Proteomes" id="UP000002420">
    <property type="component" value="Chromosome"/>
</dbReference>
<evidence type="ECO:0000313" key="1">
    <source>
        <dbReference type="EMBL" id="ACD94452.1"/>
    </source>
</evidence>
<dbReference type="EMBL" id="CP001089">
    <property type="protein sequence ID" value="ACD94452.1"/>
    <property type="molecule type" value="Genomic_DNA"/>
</dbReference>
<dbReference type="AlphaFoldDB" id="B3E4D7"/>
<accession>B3E4D7</accession>
<protein>
    <recommendedName>
        <fullName evidence="3">DUF1566 domain-containing protein</fullName>
    </recommendedName>
</protein>
<gene>
    <name evidence="1" type="ordered locus">Glov_0726</name>
</gene>
<organism evidence="1 2">
    <name type="scientific">Trichlorobacter lovleyi (strain ATCC BAA-1151 / DSM 17278 / SZ)</name>
    <name type="common">Geobacter lovleyi</name>
    <dbReference type="NCBI Taxonomy" id="398767"/>
    <lineage>
        <taxon>Bacteria</taxon>
        <taxon>Pseudomonadati</taxon>
        <taxon>Thermodesulfobacteriota</taxon>
        <taxon>Desulfuromonadia</taxon>
        <taxon>Geobacterales</taxon>
        <taxon>Geobacteraceae</taxon>
        <taxon>Trichlorobacter</taxon>
    </lineage>
</organism>
<sequence length="78" mass="8750">MCGLSDKSTAGQWRLPTPRELASRAVDTSGFSRIISGMYWTSLSMGEKYTYVVVFPSGYLTDYQKGNGDGYIWPVRNK</sequence>